<comment type="cofactor">
    <cofactor evidence="1">
        <name>Zn(2+)</name>
        <dbReference type="ChEBI" id="CHEBI:29105"/>
    </cofactor>
</comment>
<dbReference type="RefSeq" id="WP_010344461.1">
    <property type="nucleotide sequence ID" value="NZ_CP132343.1"/>
</dbReference>
<keyword evidence="5" id="KW-0378">Hydrolase</keyword>
<evidence type="ECO:0000259" key="9">
    <source>
        <dbReference type="SMART" id="SM01351"/>
    </source>
</evidence>
<evidence type="ECO:0000313" key="11">
    <source>
        <dbReference type="Proteomes" id="UP000247346"/>
    </source>
</evidence>
<dbReference type="GeneID" id="93878350"/>
<protein>
    <submittedName>
        <fullName evidence="10">Protease</fullName>
    </submittedName>
</protein>
<feature type="signal peptide" evidence="8">
    <location>
        <begin position="1"/>
        <end position="24"/>
    </location>
</feature>
<dbReference type="SUPFAM" id="SSF55486">
    <property type="entry name" value="Metalloproteases ('zincins'), catalytic domain"/>
    <property type="match status" value="1"/>
</dbReference>
<evidence type="ECO:0000256" key="7">
    <source>
        <dbReference type="ARBA" id="ARBA00023049"/>
    </source>
</evidence>
<dbReference type="Proteomes" id="UP000247346">
    <property type="component" value="Unassembled WGS sequence"/>
</dbReference>
<keyword evidence="3 10" id="KW-0645">Protease</keyword>
<evidence type="ECO:0000313" key="10">
    <source>
        <dbReference type="EMBL" id="PPU84696.1"/>
    </source>
</evidence>
<evidence type="ECO:0000256" key="2">
    <source>
        <dbReference type="ARBA" id="ARBA00010279"/>
    </source>
</evidence>
<dbReference type="GO" id="GO:0004222">
    <property type="term" value="F:metalloendopeptidase activity"/>
    <property type="evidence" value="ECO:0007669"/>
    <property type="project" value="InterPro"/>
</dbReference>
<dbReference type="InterPro" id="IPR024079">
    <property type="entry name" value="MetalloPept_cat_dom_sf"/>
</dbReference>
<evidence type="ECO:0000256" key="8">
    <source>
        <dbReference type="SAM" id="SignalP"/>
    </source>
</evidence>
<evidence type="ECO:0000256" key="3">
    <source>
        <dbReference type="ARBA" id="ARBA00022670"/>
    </source>
</evidence>
<dbReference type="Gene3D" id="2.60.40.2970">
    <property type="match status" value="1"/>
</dbReference>
<dbReference type="EMBL" id="MDEK01000002">
    <property type="protein sequence ID" value="PPU84696.1"/>
    <property type="molecule type" value="Genomic_DNA"/>
</dbReference>
<accession>A0A2P5Z865</accession>
<dbReference type="STRING" id="56458.SB85_06010"/>
<keyword evidence="7" id="KW-0482">Metalloprotease</keyword>
<dbReference type="GO" id="GO:0006508">
    <property type="term" value="P:proteolysis"/>
    <property type="evidence" value="ECO:0007669"/>
    <property type="project" value="UniProtKB-KW"/>
</dbReference>
<organism evidence="10 11">
    <name type="scientific">Xanthomonas sacchari</name>
    <dbReference type="NCBI Taxonomy" id="56458"/>
    <lineage>
        <taxon>Bacteria</taxon>
        <taxon>Pseudomonadati</taxon>
        <taxon>Pseudomonadota</taxon>
        <taxon>Gammaproteobacteria</taxon>
        <taxon>Lysobacterales</taxon>
        <taxon>Lysobacteraceae</taxon>
        <taxon>Xanthomonas</taxon>
    </lineage>
</organism>
<evidence type="ECO:0000256" key="5">
    <source>
        <dbReference type="ARBA" id="ARBA00022801"/>
    </source>
</evidence>
<evidence type="ECO:0000256" key="6">
    <source>
        <dbReference type="ARBA" id="ARBA00022833"/>
    </source>
</evidence>
<dbReference type="SMART" id="SM01351">
    <property type="entry name" value="Aspzincin_M35"/>
    <property type="match status" value="1"/>
</dbReference>
<dbReference type="PANTHER" id="PTHR37016:SF3">
    <property type="entry name" value="NEUTRAL PROTEASE 2-RELATED"/>
    <property type="match status" value="1"/>
</dbReference>
<dbReference type="InterPro" id="IPR050414">
    <property type="entry name" value="Fungal_M35_metalloproteases"/>
</dbReference>
<comment type="similarity">
    <text evidence="2">Belongs to the peptidase M35 family.</text>
</comment>
<dbReference type="Pfam" id="PF14521">
    <property type="entry name" value="Aspzincin_M35"/>
    <property type="match status" value="1"/>
</dbReference>
<keyword evidence="4" id="KW-0479">Metal-binding</keyword>
<proteinExistence type="inferred from homology"/>
<keyword evidence="6" id="KW-0862">Zinc</keyword>
<comment type="caution">
    <text evidence="10">The sequence shown here is derived from an EMBL/GenBank/DDBJ whole genome shotgun (WGS) entry which is preliminary data.</text>
</comment>
<sequence>MKHASRISAAIGFSLVGIISAATAQSQLTRTPAPLQVELTPVADADGQQRGQMAVTVRNTGAQVARVPKWELPLGDLDNALFQVQRDGKPVDYVGRLVKRAAPRAEDMVVLQPGETRQAQIDLGQAYDLTRSGTYSIRLNAPLQGAAFADGARMLRADGEPQTLSSAPLTVWLDGGRGRAVRNDLMAGPQAVVNGINYASCSTSQISTIGSAVSAARTYSQNAKTYLNGGSTGARYTTWFGAYNASRYSTATSNFVNIDSAIDQNNGQITINCGCSDSSYAYVYPDQPYQIYVCNAFWSAPVTGTDSKAGTLIHEMSHFSVVAGTQDYAYGQSAAKSLATSNPARAVKNADSHEYFAENNPSQN</sequence>
<evidence type="ECO:0000256" key="4">
    <source>
        <dbReference type="ARBA" id="ARBA00022723"/>
    </source>
</evidence>
<dbReference type="AlphaFoldDB" id="A0A2P5Z865"/>
<feature type="chain" id="PRO_5015122636" evidence="8">
    <location>
        <begin position="25"/>
        <end position="364"/>
    </location>
</feature>
<evidence type="ECO:0000256" key="1">
    <source>
        <dbReference type="ARBA" id="ARBA00001947"/>
    </source>
</evidence>
<dbReference type="OrthoDB" id="7649992at2"/>
<dbReference type="PANTHER" id="PTHR37016">
    <property type="match status" value="1"/>
</dbReference>
<dbReference type="Gene3D" id="3.40.390.10">
    <property type="entry name" value="Collagenase (Catalytic Domain)"/>
    <property type="match status" value="1"/>
</dbReference>
<dbReference type="GO" id="GO:0046872">
    <property type="term" value="F:metal ion binding"/>
    <property type="evidence" value="ECO:0007669"/>
    <property type="project" value="UniProtKB-KW"/>
</dbReference>
<name>A0A2P5Z865_9XANT</name>
<dbReference type="CDD" id="cd11306">
    <property type="entry name" value="M35_peptidyl-Lys"/>
    <property type="match status" value="1"/>
</dbReference>
<dbReference type="InterPro" id="IPR029463">
    <property type="entry name" value="Lys_MEP"/>
</dbReference>
<feature type="domain" description="Lysine-specific metallo-endopeptidase" evidence="9">
    <location>
        <begin position="225"/>
        <end position="358"/>
    </location>
</feature>
<reference evidence="10 11" key="1">
    <citation type="submission" date="2016-08" db="EMBL/GenBank/DDBJ databases">
        <authorList>
            <person name="Seilhamer J.J."/>
        </authorList>
    </citation>
    <scope>NUCLEOTIDE SEQUENCE [LARGE SCALE GENOMIC DNA]</scope>
    <source>
        <strain evidence="10 11">CFBP4641</strain>
    </source>
</reference>
<keyword evidence="8" id="KW-0732">Signal</keyword>
<dbReference type="InterPro" id="IPR034115">
    <property type="entry name" value="M35_peptidyl-Lys"/>
</dbReference>
<gene>
    <name evidence="10" type="ORF">XsacCFBP4641_02565</name>
</gene>